<evidence type="ECO:0000256" key="1">
    <source>
        <dbReference type="ARBA" id="ARBA00004141"/>
    </source>
</evidence>
<dbReference type="RefSeq" id="WP_213653652.1">
    <property type="nucleotide sequence ID" value="NZ_BOSL01000001.1"/>
</dbReference>
<evidence type="ECO:0000313" key="9">
    <source>
        <dbReference type="EMBL" id="GIP51487.1"/>
    </source>
</evidence>
<feature type="transmembrane region" description="Helical" evidence="8">
    <location>
        <begin position="341"/>
        <end position="359"/>
    </location>
</feature>
<dbReference type="PANTHER" id="PTHR34975">
    <property type="entry name" value="SPORE GERMINATION PROTEIN A2"/>
    <property type="match status" value="1"/>
</dbReference>
<proteinExistence type="inferred from homology"/>
<comment type="similarity">
    <text evidence="2">Belongs to the amino acid-polyamine-organocation (APC) superfamily. Spore germination protein (SGP) (TC 2.A.3.9) family.</text>
</comment>
<keyword evidence="6 8" id="KW-1133">Transmembrane helix</keyword>
<keyword evidence="10" id="KW-1185">Reference proteome</keyword>
<feature type="transmembrane region" description="Helical" evidence="8">
    <location>
        <begin position="305"/>
        <end position="321"/>
    </location>
</feature>
<name>A0ABQ4M690_9BACL</name>
<feature type="transmembrane region" description="Helical" evidence="8">
    <location>
        <begin position="69"/>
        <end position="92"/>
    </location>
</feature>
<dbReference type="Proteomes" id="UP000679992">
    <property type="component" value="Unassembled WGS sequence"/>
</dbReference>
<dbReference type="PANTHER" id="PTHR34975:SF2">
    <property type="entry name" value="SPORE GERMINATION PROTEIN A2"/>
    <property type="match status" value="1"/>
</dbReference>
<dbReference type="EMBL" id="BOSL01000001">
    <property type="protein sequence ID" value="GIP51487.1"/>
    <property type="molecule type" value="Genomic_DNA"/>
</dbReference>
<evidence type="ECO:0000313" key="10">
    <source>
        <dbReference type="Proteomes" id="UP000679992"/>
    </source>
</evidence>
<dbReference type="InterPro" id="IPR004761">
    <property type="entry name" value="Spore_GerAB"/>
</dbReference>
<comment type="caution">
    <text evidence="9">The sequence shown here is derived from an EMBL/GenBank/DDBJ whole genome shotgun (WGS) entry which is preliminary data.</text>
</comment>
<gene>
    <name evidence="9" type="primary">gerKB_1</name>
    <name evidence="9" type="ORF">J42TS3_05220</name>
</gene>
<keyword evidence="5 8" id="KW-0812">Transmembrane</keyword>
<feature type="transmembrane region" description="Helical" evidence="8">
    <location>
        <begin position="219"/>
        <end position="241"/>
    </location>
</feature>
<evidence type="ECO:0000256" key="8">
    <source>
        <dbReference type="SAM" id="Phobius"/>
    </source>
</evidence>
<dbReference type="Pfam" id="PF03845">
    <property type="entry name" value="Spore_permease"/>
    <property type="match status" value="1"/>
</dbReference>
<evidence type="ECO:0000256" key="7">
    <source>
        <dbReference type="ARBA" id="ARBA00023136"/>
    </source>
</evidence>
<evidence type="ECO:0000256" key="5">
    <source>
        <dbReference type="ARBA" id="ARBA00022692"/>
    </source>
</evidence>
<sequence length="379" mass="41720">MDKTRISSLQFFSLMVLFQMGTALVVNVGILAGRDAWLAILVGMAAGSLLFAVYANLNKLFPDMQPTSYCKVLLGKYLGTAVGIAYVVFFLHKASRDLMDGGLLVLASALKETPLMIINLLMILTVAYALHKGVEVLARTAFIFLIVVMVIGAFIVLVVFFSDIMNLNRLRPILGGGVRDVFVSVYRQNYQFPFAEVICFVTVMPSLSNKKGGVKAGYLAILLSGLILSGAIASTIAVLGVDITERSVFPLLTMIGKASIADFIQRTDILVVMILIIGVFFKISLFYYAAVIGMSDIFKIPYRKLLYPVAVVILLFSLMISRSFSDHLTKGGEVLYRVDPVFFVVIPLILFLAGFVYKFRLKRQGRSGAQSREDDRSPN</sequence>
<protein>
    <submittedName>
        <fullName evidence="9">Spore germination protein KB</fullName>
    </submittedName>
</protein>
<evidence type="ECO:0000256" key="4">
    <source>
        <dbReference type="ARBA" id="ARBA00022544"/>
    </source>
</evidence>
<evidence type="ECO:0000256" key="3">
    <source>
        <dbReference type="ARBA" id="ARBA00022448"/>
    </source>
</evidence>
<feature type="transmembrane region" description="Helical" evidence="8">
    <location>
        <begin position="142"/>
        <end position="162"/>
    </location>
</feature>
<keyword evidence="3" id="KW-0813">Transport</keyword>
<keyword evidence="7 8" id="KW-0472">Membrane</keyword>
<accession>A0ABQ4M690</accession>
<feature type="transmembrane region" description="Helical" evidence="8">
    <location>
        <begin position="12"/>
        <end position="30"/>
    </location>
</feature>
<reference evidence="9 10" key="1">
    <citation type="submission" date="2021-03" db="EMBL/GenBank/DDBJ databases">
        <title>Antimicrobial resistance genes in bacteria isolated from Japanese honey, and their potential for conferring macrolide and lincosamide resistance in the American foulbrood pathogen Paenibacillus larvae.</title>
        <authorList>
            <person name="Okamoto M."/>
            <person name="Kumagai M."/>
            <person name="Kanamori H."/>
            <person name="Takamatsu D."/>
        </authorList>
    </citation>
    <scope>NUCLEOTIDE SEQUENCE [LARGE SCALE GENOMIC DNA]</scope>
    <source>
        <strain evidence="9 10">J42TS3</strain>
    </source>
</reference>
<evidence type="ECO:0000256" key="6">
    <source>
        <dbReference type="ARBA" id="ARBA00022989"/>
    </source>
</evidence>
<dbReference type="NCBIfam" id="TIGR00912">
    <property type="entry name" value="2A0309"/>
    <property type="match status" value="1"/>
</dbReference>
<comment type="subcellular location">
    <subcellularLocation>
        <location evidence="1">Membrane</location>
        <topology evidence="1">Multi-pass membrane protein</topology>
    </subcellularLocation>
</comment>
<feature type="transmembrane region" description="Helical" evidence="8">
    <location>
        <begin position="36"/>
        <end position="57"/>
    </location>
</feature>
<keyword evidence="4" id="KW-0309">Germination</keyword>
<evidence type="ECO:0000256" key="2">
    <source>
        <dbReference type="ARBA" id="ARBA00007998"/>
    </source>
</evidence>
<feature type="transmembrane region" description="Helical" evidence="8">
    <location>
        <begin position="112"/>
        <end position="130"/>
    </location>
</feature>
<feature type="transmembrane region" description="Helical" evidence="8">
    <location>
        <begin position="269"/>
        <end position="293"/>
    </location>
</feature>
<organism evidence="9 10">
    <name type="scientific">Paenibacillus vini</name>
    <dbReference type="NCBI Taxonomy" id="1476024"/>
    <lineage>
        <taxon>Bacteria</taxon>
        <taxon>Bacillati</taxon>
        <taxon>Bacillota</taxon>
        <taxon>Bacilli</taxon>
        <taxon>Bacillales</taxon>
        <taxon>Paenibacillaceae</taxon>
        <taxon>Paenibacillus</taxon>
    </lineage>
</organism>